<reference evidence="2" key="1">
    <citation type="submission" date="2015-07" db="EMBL/GenBank/DDBJ databases">
        <title>Transcriptome Assembly of Anthurium amnicola.</title>
        <authorList>
            <person name="Suzuki J."/>
        </authorList>
    </citation>
    <scope>NUCLEOTIDE SEQUENCE</scope>
</reference>
<evidence type="ECO:0000313" key="2">
    <source>
        <dbReference type="EMBL" id="JAT66355.1"/>
    </source>
</evidence>
<evidence type="ECO:0000256" key="1">
    <source>
        <dbReference type="SAM" id="MobiDB-lite"/>
    </source>
</evidence>
<feature type="region of interest" description="Disordered" evidence="1">
    <location>
        <begin position="95"/>
        <end position="152"/>
    </location>
</feature>
<feature type="compositionally biased region" description="Basic and acidic residues" evidence="1">
    <location>
        <begin position="140"/>
        <end position="152"/>
    </location>
</feature>
<keyword evidence="2" id="KW-0808">Transferase</keyword>
<dbReference type="EMBL" id="GDJX01001581">
    <property type="protein sequence ID" value="JAT66355.1"/>
    <property type="molecule type" value="Transcribed_RNA"/>
</dbReference>
<gene>
    <name evidence="2" type="primary">L_16</name>
    <name evidence="2" type="ORF">g.33053</name>
</gene>
<name>A0A1D1ZHZ8_9ARAE</name>
<feature type="non-terminal residue" evidence="2">
    <location>
        <position position="181"/>
    </location>
</feature>
<dbReference type="AlphaFoldDB" id="A0A1D1ZHZ8"/>
<accession>A0A1D1ZHZ8</accession>
<organism evidence="2">
    <name type="scientific">Anthurium amnicola</name>
    <dbReference type="NCBI Taxonomy" id="1678845"/>
    <lineage>
        <taxon>Eukaryota</taxon>
        <taxon>Viridiplantae</taxon>
        <taxon>Streptophyta</taxon>
        <taxon>Embryophyta</taxon>
        <taxon>Tracheophyta</taxon>
        <taxon>Spermatophyta</taxon>
        <taxon>Magnoliopsida</taxon>
        <taxon>Liliopsida</taxon>
        <taxon>Araceae</taxon>
        <taxon>Pothoideae</taxon>
        <taxon>Potheae</taxon>
        <taxon>Anthurium</taxon>
    </lineage>
</organism>
<feature type="non-terminal residue" evidence="2">
    <location>
        <position position="1"/>
    </location>
</feature>
<dbReference type="GO" id="GO:0003968">
    <property type="term" value="F:RNA-directed RNA polymerase activity"/>
    <property type="evidence" value="ECO:0007669"/>
    <property type="project" value="UniProtKB-KW"/>
</dbReference>
<proteinExistence type="predicted"/>
<keyword evidence="2" id="KW-0548">Nucleotidyltransferase</keyword>
<feature type="compositionally biased region" description="Polar residues" evidence="1">
    <location>
        <begin position="100"/>
        <end position="110"/>
    </location>
</feature>
<protein>
    <submittedName>
        <fullName evidence="2">RNA-directed RNA polymerase L</fullName>
    </submittedName>
</protein>
<sequence>LVLVAARLCRLGGGESNAHSGVVGVEGEMRISDVLQERDPDCSSSVISGRRGEGRRRRASPRCLLSRLLPRKHFFLSCRSCEGCTQEEVGEEGAEVSGATSLGSTASHGKSVSGDGEGELVSAPEATASGGEGVEDPVGLEERGIQSSDCSEHKPEQAYLNIGMGAGLMFLLTRSVTEFNK</sequence>
<keyword evidence="2" id="KW-0696">RNA-directed RNA polymerase</keyword>